<evidence type="ECO:0000313" key="2">
    <source>
        <dbReference type="Proteomes" id="UP000324781"/>
    </source>
</evidence>
<dbReference type="RefSeq" id="WP_149677708.1">
    <property type="nucleotide sequence ID" value="NZ_FQZP01000004.1"/>
</dbReference>
<protein>
    <recommendedName>
        <fullName evidence="3">VCBS repeat-containing protein</fullName>
    </recommendedName>
</protein>
<dbReference type="Proteomes" id="UP000324781">
    <property type="component" value="Unassembled WGS sequence"/>
</dbReference>
<dbReference type="AlphaFoldDB" id="A0A1M6C449"/>
<name>A0A1M6C449_9FIRM</name>
<evidence type="ECO:0000313" key="1">
    <source>
        <dbReference type="EMBL" id="SHI55571.1"/>
    </source>
</evidence>
<reference evidence="1 2" key="1">
    <citation type="submission" date="2016-11" db="EMBL/GenBank/DDBJ databases">
        <authorList>
            <person name="Varghese N."/>
            <person name="Submissions S."/>
        </authorList>
    </citation>
    <scope>NUCLEOTIDE SEQUENCE [LARGE SCALE GENOMIC DNA]</scope>
    <source>
        <strain evidence="1 2">DSM 19027</strain>
    </source>
</reference>
<organism evidence="1 2">
    <name type="scientific">Thermoclostridium caenicola</name>
    <dbReference type="NCBI Taxonomy" id="659425"/>
    <lineage>
        <taxon>Bacteria</taxon>
        <taxon>Bacillati</taxon>
        <taxon>Bacillota</taxon>
        <taxon>Clostridia</taxon>
        <taxon>Eubacteriales</taxon>
        <taxon>Oscillospiraceae</taxon>
        <taxon>Thermoclostridium</taxon>
    </lineage>
</organism>
<dbReference type="PANTHER" id="PTHR39431:SF1">
    <property type="entry name" value="FRPA_C-RELATED PROTEIN"/>
    <property type="match status" value="1"/>
</dbReference>
<dbReference type="EMBL" id="FQZP01000004">
    <property type="protein sequence ID" value="SHI55571.1"/>
    <property type="molecule type" value="Genomic_DNA"/>
</dbReference>
<dbReference type="PANTHER" id="PTHR39431">
    <property type="entry name" value="FRPA/C-RELATED PROTEIN"/>
    <property type="match status" value="1"/>
</dbReference>
<gene>
    <name evidence="1" type="ORF">SAMN05444373_100435</name>
</gene>
<proteinExistence type="predicted"/>
<evidence type="ECO:0008006" key="3">
    <source>
        <dbReference type="Google" id="ProtNLM"/>
    </source>
</evidence>
<dbReference type="OrthoDB" id="1676884at2"/>
<sequence length="349" mass="38703">MKITDANVQMASQSTYSRRVSETESLRIWDNRRQSPVPTEENIRVDISDRGRALLANAAACQPESTEENALELPDIEKEKIRLIEDFIYVLTGKRIKLIVPRLLTDEQLKKLKQLQGQAAVPASPQPLGWGLDYTWQRQEAEHERMSFASSGSVTTADGRVISFSLSFTVSRDFFSTTQVRIRAGDALLDPLVINFRNSSAQLGDRNYAFDIDMDGSPENIAFTAEGSGFLVWDRNENGLVDDGSELFGPRTGNSFEELAELDLDGNGWIDENDPIYEKLRIWTVDENGSKQLITLGQAGVGAIYLGHITSPFSLKDTGNNTLGQISRTGIFLREDGSAGTIQHVDLAI</sequence>
<accession>A0A1M6C449</accession>
<keyword evidence="2" id="KW-1185">Reference proteome</keyword>